<name>A0AA88QLF6_9ASTE</name>
<dbReference type="Proteomes" id="UP001187471">
    <property type="component" value="Unassembled WGS sequence"/>
</dbReference>
<accession>A0AA88QLF6</accession>
<dbReference type="Gene3D" id="1.10.10.60">
    <property type="entry name" value="Homeodomain-like"/>
    <property type="match status" value="1"/>
</dbReference>
<feature type="compositionally biased region" description="Polar residues" evidence="1">
    <location>
        <begin position="75"/>
        <end position="88"/>
    </location>
</feature>
<dbReference type="EMBL" id="JAVXUO010002875">
    <property type="protein sequence ID" value="KAK2968888.1"/>
    <property type="molecule type" value="Genomic_DNA"/>
</dbReference>
<dbReference type="PANTHER" id="PTHR31442">
    <property type="entry name" value="HOMEODOMAIN-LIKE SUPERFAMILY PROTEIN-RELATED"/>
    <property type="match status" value="1"/>
</dbReference>
<dbReference type="InterPro" id="IPR044841">
    <property type="entry name" value="LUX/BOA-like"/>
</dbReference>
<feature type="compositionally biased region" description="Basic and acidic residues" evidence="1">
    <location>
        <begin position="62"/>
        <end position="72"/>
    </location>
</feature>
<dbReference type="AlphaFoldDB" id="A0AA88QLF6"/>
<sequence>MTEESTHHARGQPCVAKHSVGSPRRPAPDVVVQQPHQVIRRREGDDNNNNLSVEIDEEPDLSDSRKIRRTDDDLNSQADNCNDDSSARNTAAVKRPRLVWTLQLHKRFVDVVAHLGIKNAISIINGDWDGREEWEFVAIRRGDSDVSSNFVG</sequence>
<feature type="region of interest" description="Disordered" evidence="1">
    <location>
        <begin position="1"/>
        <end position="88"/>
    </location>
</feature>
<gene>
    <name evidence="2" type="ORF">RJ640_025495</name>
</gene>
<dbReference type="PANTHER" id="PTHR31442:SF21">
    <property type="entry name" value="TRANSCRIPTION FACTOR BOA-RELATED"/>
    <property type="match status" value="1"/>
</dbReference>
<evidence type="ECO:0000313" key="2">
    <source>
        <dbReference type="EMBL" id="KAK2968888.1"/>
    </source>
</evidence>
<comment type="caution">
    <text evidence="2">The sequence shown here is derived from an EMBL/GenBank/DDBJ whole genome shotgun (WGS) entry which is preliminary data.</text>
</comment>
<reference evidence="2" key="1">
    <citation type="submission" date="2022-12" db="EMBL/GenBank/DDBJ databases">
        <title>Draft genome assemblies for two species of Escallonia (Escalloniales).</title>
        <authorList>
            <person name="Chanderbali A."/>
            <person name="Dervinis C."/>
            <person name="Anghel I."/>
            <person name="Soltis D."/>
            <person name="Soltis P."/>
            <person name="Zapata F."/>
        </authorList>
    </citation>
    <scope>NUCLEOTIDE SEQUENCE</scope>
    <source>
        <strain evidence="2">UCBG92.1500</strain>
        <tissue evidence="2">Leaf</tissue>
    </source>
</reference>
<proteinExistence type="predicted"/>
<dbReference type="GO" id="GO:0005634">
    <property type="term" value="C:nucleus"/>
    <property type="evidence" value="ECO:0007669"/>
    <property type="project" value="TreeGrafter"/>
</dbReference>
<organism evidence="2 3">
    <name type="scientific">Escallonia rubra</name>
    <dbReference type="NCBI Taxonomy" id="112253"/>
    <lineage>
        <taxon>Eukaryota</taxon>
        <taxon>Viridiplantae</taxon>
        <taxon>Streptophyta</taxon>
        <taxon>Embryophyta</taxon>
        <taxon>Tracheophyta</taxon>
        <taxon>Spermatophyta</taxon>
        <taxon>Magnoliopsida</taxon>
        <taxon>eudicotyledons</taxon>
        <taxon>Gunneridae</taxon>
        <taxon>Pentapetalae</taxon>
        <taxon>asterids</taxon>
        <taxon>campanulids</taxon>
        <taxon>Escalloniales</taxon>
        <taxon>Escalloniaceae</taxon>
        <taxon>Escallonia</taxon>
    </lineage>
</organism>
<keyword evidence="3" id="KW-1185">Reference proteome</keyword>
<evidence type="ECO:0000256" key="1">
    <source>
        <dbReference type="SAM" id="MobiDB-lite"/>
    </source>
</evidence>
<protein>
    <submittedName>
        <fullName evidence="2">Uncharacterized protein</fullName>
    </submittedName>
</protein>
<dbReference type="GO" id="GO:0003700">
    <property type="term" value="F:DNA-binding transcription factor activity"/>
    <property type="evidence" value="ECO:0007669"/>
    <property type="project" value="InterPro"/>
</dbReference>
<evidence type="ECO:0000313" key="3">
    <source>
        <dbReference type="Proteomes" id="UP001187471"/>
    </source>
</evidence>